<gene>
    <name evidence="7" type="ORF">BDU57DRAFT_510584</name>
</gene>
<proteinExistence type="inferred from homology"/>
<name>A0A6A5R701_AMPQU</name>
<reference evidence="7" key="1">
    <citation type="journal article" date="2020" name="Stud. Mycol.">
        <title>101 Dothideomycetes genomes: a test case for predicting lifestyles and emergence of pathogens.</title>
        <authorList>
            <person name="Haridas S."/>
            <person name="Albert R."/>
            <person name="Binder M."/>
            <person name="Bloem J."/>
            <person name="Labutti K."/>
            <person name="Salamov A."/>
            <person name="Andreopoulos B."/>
            <person name="Baker S."/>
            <person name="Barry K."/>
            <person name="Bills G."/>
            <person name="Bluhm B."/>
            <person name="Cannon C."/>
            <person name="Castanera R."/>
            <person name="Culley D."/>
            <person name="Daum C."/>
            <person name="Ezra D."/>
            <person name="Gonzalez J."/>
            <person name="Henrissat B."/>
            <person name="Kuo A."/>
            <person name="Liang C."/>
            <person name="Lipzen A."/>
            <person name="Lutzoni F."/>
            <person name="Magnuson J."/>
            <person name="Mondo S."/>
            <person name="Nolan M."/>
            <person name="Ohm R."/>
            <person name="Pangilinan J."/>
            <person name="Park H.-J."/>
            <person name="Ramirez L."/>
            <person name="Alfaro M."/>
            <person name="Sun H."/>
            <person name="Tritt A."/>
            <person name="Yoshinaga Y."/>
            <person name="Zwiers L.-H."/>
            <person name="Turgeon B."/>
            <person name="Goodwin S."/>
            <person name="Spatafora J."/>
            <person name="Crous P."/>
            <person name="Grigoriev I."/>
        </authorList>
    </citation>
    <scope>NUCLEOTIDE SEQUENCE</scope>
    <source>
        <strain evidence="7">HMLAC05119</strain>
    </source>
</reference>
<evidence type="ECO:0000256" key="3">
    <source>
        <dbReference type="ARBA" id="ARBA00044493"/>
    </source>
</evidence>
<evidence type="ECO:0000256" key="5">
    <source>
        <dbReference type="PROSITE-ProRule" id="PRU00708"/>
    </source>
</evidence>
<evidence type="ECO:0000313" key="8">
    <source>
        <dbReference type="Proteomes" id="UP000800096"/>
    </source>
</evidence>
<dbReference type="Proteomes" id="UP000800096">
    <property type="component" value="Unassembled WGS sequence"/>
</dbReference>
<keyword evidence="2" id="KW-0677">Repeat</keyword>
<comment type="subunit">
    <text evidence="4">Binds to mitochondrial small subunit 15S rRNA.</text>
</comment>
<feature type="repeat" description="PPR" evidence="5">
    <location>
        <begin position="702"/>
        <end position="736"/>
    </location>
</feature>
<evidence type="ECO:0000256" key="1">
    <source>
        <dbReference type="ARBA" id="ARBA00006192"/>
    </source>
</evidence>
<dbReference type="PANTHER" id="PTHR47447:SF17">
    <property type="entry name" value="OS12G0638900 PROTEIN"/>
    <property type="match status" value="1"/>
</dbReference>
<comment type="similarity">
    <text evidence="1">Belongs to the CCM1 family.</text>
</comment>
<comment type="function">
    <text evidence="3">Regulates mitochondrial small subunit maturation by controlling 15S rRNA 5'-end processing. Localizes to the 5' precursor of the 15S rRNA in a position that is subsequently occupied by mS47 in the mature yeast mtSSU. Uses structure and sequence-specific RNA recognition, binding to a single-stranded region of the precursor and specifically recognizing bases -6 to -1. The exchange of Ccm1 for mS47 is coupled to the irreversible removal of precursor rRNA that is accompanied by conformational changes of the mitoribosomal proteins uS5m and mS26. These conformational changes signal completion of 5'-end rRNA processing through protection of the mature 5'-end of the 15S rRNA and stabilization of mS47. The removal of the 5' precursor together with the dissociation of Ccm1 may be catalyzed by the 5'-3' exoribonuclease Pet127. Involved in the specific removal of group I introns in mitochondrial encoded transcripts.</text>
</comment>
<dbReference type="PROSITE" id="PS51375">
    <property type="entry name" value="PPR"/>
    <property type="match status" value="2"/>
</dbReference>
<organism evidence="7 8">
    <name type="scientific">Ampelomyces quisqualis</name>
    <name type="common">Powdery mildew agent</name>
    <dbReference type="NCBI Taxonomy" id="50730"/>
    <lineage>
        <taxon>Eukaryota</taxon>
        <taxon>Fungi</taxon>
        <taxon>Dikarya</taxon>
        <taxon>Ascomycota</taxon>
        <taxon>Pezizomycotina</taxon>
        <taxon>Dothideomycetes</taxon>
        <taxon>Pleosporomycetidae</taxon>
        <taxon>Pleosporales</taxon>
        <taxon>Pleosporineae</taxon>
        <taxon>Phaeosphaeriaceae</taxon>
        <taxon>Ampelomyces</taxon>
    </lineage>
</organism>
<keyword evidence="8" id="KW-1185">Reference proteome</keyword>
<dbReference type="PANTHER" id="PTHR47447">
    <property type="entry name" value="OS03G0856100 PROTEIN"/>
    <property type="match status" value="1"/>
</dbReference>
<accession>A0A6A5R701</accession>
<dbReference type="Pfam" id="PF13041">
    <property type="entry name" value="PPR_2"/>
    <property type="match status" value="2"/>
</dbReference>
<dbReference type="EMBL" id="ML979132">
    <property type="protein sequence ID" value="KAF1921657.1"/>
    <property type="molecule type" value="Genomic_DNA"/>
</dbReference>
<dbReference type="Gene3D" id="1.25.40.10">
    <property type="entry name" value="Tetratricopeptide repeat domain"/>
    <property type="match status" value="2"/>
</dbReference>
<feature type="region of interest" description="Disordered" evidence="6">
    <location>
        <begin position="34"/>
        <end position="106"/>
    </location>
</feature>
<dbReference type="NCBIfam" id="TIGR00756">
    <property type="entry name" value="PPR"/>
    <property type="match status" value="1"/>
</dbReference>
<protein>
    <recommendedName>
        <fullName evidence="9">Pentacotripeptide-repeat region of PRORP domain-containing protein</fullName>
    </recommendedName>
</protein>
<dbReference type="InterPro" id="IPR011990">
    <property type="entry name" value="TPR-like_helical_dom_sf"/>
</dbReference>
<evidence type="ECO:0000256" key="2">
    <source>
        <dbReference type="ARBA" id="ARBA00022737"/>
    </source>
</evidence>
<evidence type="ECO:0000313" key="7">
    <source>
        <dbReference type="EMBL" id="KAF1921657.1"/>
    </source>
</evidence>
<dbReference type="AlphaFoldDB" id="A0A6A5R701"/>
<evidence type="ECO:0000256" key="6">
    <source>
        <dbReference type="SAM" id="MobiDB-lite"/>
    </source>
</evidence>
<sequence>MPPVRVPNASFIASAELPILPFLAPRAFVESPITRRSNHHNVRPKSKQEHQMKSRDDLSGSNRVRKDPVIKVPCSTTCASRRPQDRSTAGGLLRSTHRSRESAKTEFPATSVELRYAQIAAFAHQSTRSYRVRSSGSREDAPCVTRISRTRAAPSRIAITRHVAEVAPEGETLGMRQQSPEVVAKREKALALERERLATLVAHELNQDMSSLIKHGQYRSLCRRITNLEQWDKTALDLCKRRGPLLKRVPLIQTFAALDRALYPGIGKHTRRVGIIHDPRCVRVMALLYRHNERNKTQQIWDKWMAFSLKIRQSIYQRLLIYLLHRKPARALQFLRILSSDRLLEGAKAETLADALGHLSKIHKRATYSSKEEWLDDKTMIRHHFVSGFIQIFLQALAPHRTVCSQDLLHNLASIASAKELKKVFDCLIENRAYLGFDTILHYANAFAKAGDATSALGCLHELRALSLSESWDAIVDRERLRWTCALILRKSMSEARNYHETPAIIAAIARLGIKINILLYNIVMHNAMEARDYATAFKVYNALEENGLKADKYTYSILLHGCTLQSNPAMFSQFAQYCADIAYETKDAWIATDYLYYIYIRLESDTEKSHVAVLLRETYLRFFPAETLELLRSRTGNADSASKATGAPKLEPTPAALYIIIQAEIQEALTLGTRQVLGLYHRFRMLMQQDSDPLVTELGKDPIVWNAFLYAFCQKQQFASASQLIKDMTNGGPQPNIYTWNIFMQAFFKSGQVEAAERVFKILRSRGIDPDQFTQGTLLRGYAKARLIDRIGETMLHVKSEDEMAPDVLRALAAIPDRNKLIYTLEKARIHKEAKAQEKAREEVEVEERRWKLPDFVKVASKGDPFSELPAPVRLPRIRVRARATYQAGVPEEPTLPDVRFDAPRILRQPLRFSIHGRSNKPANESWRKK</sequence>
<dbReference type="InterPro" id="IPR002885">
    <property type="entry name" value="PPR_rpt"/>
</dbReference>
<feature type="compositionally biased region" description="Basic residues" evidence="6">
    <location>
        <begin position="36"/>
        <end position="45"/>
    </location>
</feature>
<feature type="repeat" description="PPR" evidence="5">
    <location>
        <begin position="737"/>
        <end position="771"/>
    </location>
</feature>
<feature type="compositionally biased region" description="Basic and acidic residues" evidence="6">
    <location>
        <begin position="46"/>
        <end position="69"/>
    </location>
</feature>
<evidence type="ECO:0008006" key="9">
    <source>
        <dbReference type="Google" id="ProtNLM"/>
    </source>
</evidence>
<dbReference type="OrthoDB" id="185373at2759"/>
<evidence type="ECO:0000256" key="4">
    <source>
        <dbReference type="ARBA" id="ARBA00044511"/>
    </source>
</evidence>